<name>A0A0S4M300_9BURK</name>
<sequence length="169" mass="19875">MISENNCVAVNYDMLGSIDYIQSEIDDRSEDESIILYHGELEETQMQEWKEESNENIIPSAFTTRTINIDRSELHNEHRTIADLEYNTARRNKNAIKFLRYRSIILLCTMLYISLAIIAVYPYCQTEEHKGMVFISIFFGLVLSSIFQIYFYCLERFDISDFNILVNHA</sequence>
<evidence type="ECO:0000313" key="2">
    <source>
        <dbReference type="EMBL" id="CUT17391.1"/>
    </source>
</evidence>
<reference evidence="3" key="1">
    <citation type="submission" date="2015-11" db="EMBL/GenBank/DDBJ databases">
        <authorList>
            <person name="Seth-Smith H.M.B."/>
        </authorList>
    </citation>
    <scope>NUCLEOTIDE SEQUENCE [LARGE SCALE GENOMIC DNA]</scope>
    <source>
        <strain evidence="3">2013Ark11</strain>
    </source>
</reference>
<feature type="transmembrane region" description="Helical" evidence="1">
    <location>
        <begin position="99"/>
        <end position="121"/>
    </location>
</feature>
<protein>
    <submittedName>
        <fullName evidence="2">Putative membrane protein</fullName>
    </submittedName>
</protein>
<dbReference type="OrthoDB" id="9865792at2"/>
<dbReference type="EMBL" id="LN906597">
    <property type="protein sequence ID" value="CUT17391.1"/>
    <property type="molecule type" value="Genomic_DNA"/>
</dbReference>
<keyword evidence="3" id="KW-1185">Reference proteome</keyword>
<dbReference type="RefSeq" id="WP_092342285.1">
    <property type="nucleotide sequence ID" value="NZ_FLSL01000101.1"/>
</dbReference>
<keyword evidence="1" id="KW-0472">Membrane</keyword>
<keyword evidence="1" id="KW-1133">Transmembrane helix</keyword>
<evidence type="ECO:0000313" key="3">
    <source>
        <dbReference type="Proteomes" id="UP000198651"/>
    </source>
</evidence>
<proteinExistence type="predicted"/>
<keyword evidence="1" id="KW-0812">Transmembrane</keyword>
<accession>A0A0S4M300</accession>
<dbReference type="Proteomes" id="UP000198651">
    <property type="component" value="Chromosome I"/>
</dbReference>
<evidence type="ECO:0000256" key="1">
    <source>
        <dbReference type="SAM" id="Phobius"/>
    </source>
</evidence>
<feature type="transmembrane region" description="Helical" evidence="1">
    <location>
        <begin position="133"/>
        <end position="153"/>
    </location>
</feature>
<dbReference type="AlphaFoldDB" id="A0A0S4M300"/>
<gene>
    <name evidence="2" type="ORF">Ark11_0546</name>
</gene>
<organism evidence="2 3">
    <name type="scientific">Candidatus Ichthyocystis hellenicum</name>
    <dbReference type="NCBI Taxonomy" id="1561003"/>
    <lineage>
        <taxon>Bacteria</taxon>
        <taxon>Pseudomonadati</taxon>
        <taxon>Pseudomonadota</taxon>
        <taxon>Betaproteobacteria</taxon>
        <taxon>Burkholderiales</taxon>
        <taxon>Candidatus Ichthyocystis</taxon>
    </lineage>
</organism>